<comment type="catalytic activity">
    <reaction evidence="8">
        <text>L-seryl-[protein] + ATP = O-phospho-L-seryl-[protein] + ADP + H(+)</text>
        <dbReference type="Rhea" id="RHEA:17989"/>
        <dbReference type="Rhea" id="RHEA-COMP:9863"/>
        <dbReference type="Rhea" id="RHEA-COMP:11604"/>
        <dbReference type="ChEBI" id="CHEBI:15378"/>
        <dbReference type="ChEBI" id="CHEBI:29999"/>
        <dbReference type="ChEBI" id="CHEBI:30616"/>
        <dbReference type="ChEBI" id="CHEBI:83421"/>
        <dbReference type="ChEBI" id="CHEBI:456216"/>
        <dbReference type="EC" id="2.7.11.1"/>
    </reaction>
</comment>
<keyword evidence="3" id="KW-0808">Transferase</keyword>
<name>A0A077Z136_TRITR</name>
<dbReference type="InterPro" id="IPR051334">
    <property type="entry name" value="SRPK"/>
</dbReference>
<dbReference type="EMBL" id="HG805862">
    <property type="protein sequence ID" value="CDW53654.1"/>
    <property type="molecule type" value="Genomic_DNA"/>
</dbReference>
<proteinExistence type="predicted"/>
<dbReference type="GO" id="GO:0005524">
    <property type="term" value="F:ATP binding"/>
    <property type="evidence" value="ECO:0007669"/>
    <property type="project" value="UniProtKB-KW"/>
</dbReference>
<evidence type="ECO:0000256" key="8">
    <source>
        <dbReference type="ARBA" id="ARBA00048679"/>
    </source>
</evidence>
<keyword evidence="6" id="KW-0067">ATP-binding</keyword>
<protein>
    <recommendedName>
        <fullName evidence="1">non-specific serine/threonine protein kinase</fullName>
        <ecNumber evidence="1">2.7.11.1</ecNumber>
    </recommendedName>
</protein>
<evidence type="ECO:0000256" key="6">
    <source>
        <dbReference type="ARBA" id="ARBA00022840"/>
    </source>
</evidence>
<comment type="catalytic activity">
    <reaction evidence="7">
        <text>L-threonyl-[protein] + ATP = O-phospho-L-threonyl-[protein] + ADP + H(+)</text>
        <dbReference type="Rhea" id="RHEA:46608"/>
        <dbReference type="Rhea" id="RHEA-COMP:11060"/>
        <dbReference type="Rhea" id="RHEA-COMP:11605"/>
        <dbReference type="ChEBI" id="CHEBI:15378"/>
        <dbReference type="ChEBI" id="CHEBI:30013"/>
        <dbReference type="ChEBI" id="CHEBI:30616"/>
        <dbReference type="ChEBI" id="CHEBI:61977"/>
        <dbReference type="ChEBI" id="CHEBI:456216"/>
        <dbReference type="EC" id="2.7.11.1"/>
    </reaction>
</comment>
<feature type="domain" description="Protein kinase" evidence="10">
    <location>
        <begin position="54"/>
        <end position="421"/>
    </location>
</feature>
<evidence type="ECO:0000256" key="7">
    <source>
        <dbReference type="ARBA" id="ARBA00047899"/>
    </source>
</evidence>
<reference evidence="11" key="2">
    <citation type="submission" date="2014-03" db="EMBL/GenBank/DDBJ databases">
        <title>The whipworm genome and dual-species transcriptomics of an intimate host-pathogen interaction.</title>
        <authorList>
            <person name="Foth B.J."/>
            <person name="Tsai I.J."/>
            <person name="Reid A.J."/>
            <person name="Bancroft A.J."/>
            <person name="Nichol S."/>
            <person name="Tracey A."/>
            <person name="Holroyd N."/>
            <person name="Cotton J.A."/>
            <person name="Stanley E.J."/>
            <person name="Zarowiecki M."/>
            <person name="Liu J.Z."/>
            <person name="Huckvale T."/>
            <person name="Cooper P.J."/>
            <person name="Grencis R.K."/>
            <person name="Berriman M."/>
        </authorList>
    </citation>
    <scope>NUCLEOTIDE SEQUENCE [LARGE SCALE GENOMIC DNA]</scope>
</reference>
<organism evidence="11 12">
    <name type="scientific">Trichuris trichiura</name>
    <name type="common">Whipworm</name>
    <name type="synonym">Trichocephalus trichiurus</name>
    <dbReference type="NCBI Taxonomy" id="36087"/>
    <lineage>
        <taxon>Eukaryota</taxon>
        <taxon>Metazoa</taxon>
        <taxon>Ecdysozoa</taxon>
        <taxon>Nematoda</taxon>
        <taxon>Enoplea</taxon>
        <taxon>Dorylaimia</taxon>
        <taxon>Trichinellida</taxon>
        <taxon>Trichuridae</taxon>
        <taxon>Trichuris</taxon>
    </lineage>
</organism>
<dbReference type="SUPFAM" id="SSF56112">
    <property type="entry name" value="Protein kinase-like (PK-like)"/>
    <property type="match status" value="1"/>
</dbReference>
<dbReference type="InterPro" id="IPR000719">
    <property type="entry name" value="Prot_kinase_dom"/>
</dbReference>
<keyword evidence="2" id="KW-0723">Serine/threonine-protein kinase</keyword>
<evidence type="ECO:0000256" key="3">
    <source>
        <dbReference type="ARBA" id="ARBA00022679"/>
    </source>
</evidence>
<dbReference type="AlphaFoldDB" id="A0A077Z136"/>
<evidence type="ECO:0000256" key="1">
    <source>
        <dbReference type="ARBA" id="ARBA00012513"/>
    </source>
</evidence>
<sequence>MEANMETAESSSISDIDASEEVRDSDNDEQENPREYGKGGYCLVHLGDVLNNRYYVIRKMGWGHFSTVWLCWDTNMKRFVASKIVKCARRYTETAQDEIDLLLCVRHSDANDPKRDRVISLLDTFKIRAQGGDHMCMVFEVLGDNLLKLIIRSNYEGIPLGEVRSIIKQVLEGLDYLHTKCKIIHTDIKPENVLICKDPSEVIDMAKDTLLKCKMGMKLSVSAARCPKALCNNSFPAELNGPSTTTTTTSKQERGARKLEVKIADLGNACWIDKHFTEDIQTRQYRALEVLIGAGYGTPADIWSTACMAFELATGDYLFDPRAGSEYGRDDDHLAHIIELLGPVPKSVLTMGKGSRHFFKRTGVLRKIGPMTPWSLKDVLVEKYHWSVSEANGFADFLLPMLHYDPAKRATAAQCLEHPWLRCDINGH</sequence>
<evidence type="ECO:0000259" key="10">
    <source>
        <dbReference type="PROSITE" id="PS50011"/>
    </source>
</evidence>
<evidence type="ECO:0000313" key="12">
    <source>
        <dbReference type="Proteomes" id="UP000030665"/>
    </source>
</evidence>
<dbReference type="FunFam" id="3.30.200.20:FF:000770">
    <property type="entry name" value="SRSF protein kinase 2"/>
    <property type="match status" value="1"/>
</dbReference>
<gene>
    <name evidence="11" type="ORF">TTRE_0000191901</name>
</gene>
<dbReference type="InterPro" id="IPR008271">
    <property type="entry name" value="Ser/Thr_kinase_AS"/>
</dbReference>
<dbReference type="EC" id="2.7.11.1" evidence="1"/>
<dbReference type="PANTHER" id="PTHR47634:SF9">
    <property type="entry name" value="PROTEIN KINASE DOMAIN-CONTAINING PROTEIN-RELATED"/>
    <property type="match status" value="1"/>
</dbReference>
<accession>A0A077Z136</accession>
<reference evidence="11" key="1">
    <citation type="submission" date="2014-01" db="EMBL/GenBank/DDBJ databases">
        <authorList>
            <person name="Aslett M."/>
        </authorList>
    </citation>
    <scope>NUCLEOTIDE SEQUENCE</scope>
</reference>
<keyword evidence="12" id="KW-1185">Reference proteome</keyword>
<dbReference type="GO" id="GO:0000245">
    <property type="term" value="P:spliceosomal complex assembly"/>
    <property type="evidence" value="ECO:0007669"/>
    <property type="project" value="TreeGrafter"/>
</dbReference>
<keyword evidence="5 11" id="KW-0418">Kinase</keyword>
<dbReference type="Gene3D" id="3.30.200.20">
    <property type="entry name" value="Phosphorylase Kinase, domain 1"/>
    <property type="match status" value="1"/>
</dbReference>
<keyword evidence="4" id="KW-0547">Nucleotide-binding</keyword>
<evidence type="ECO:0000256" key="5">
    <source>
        <dbReference type="ARBA" id="ARBA00022777"/>
    </source>
</evidence>
<dbReference type="Proteomes" id="UP000030665">
    <property type="component" value="Unassembled WGS sequence"/>
</dbReference>
<dbReference type="CDD" id="cd14136">
    <property type="entry name" value="STKc_SRPK"/>
    <property type="match status" value="1"/>
</dbReference>
<dbReference type="Gene3D" id="1.10.510.10">
    <property type="entry name" value="Transferase(Phosphotransferase) domain 1"/>
    <property type="match status" value="1"/>
</dbReference>
<feature type="compositionally biased region" description="Basic and acidic residues" evidence="9">
    <location>
        <begin position="20"/>
        <end position="35"/>
    </location>
</feature>
<dbReference type="Pfam" id="PF00069">
    <property type="entry name" value="Pkinase"/>
    <property type="match status" value="2"/>
</dbReference>
<dbReference type="FunFam" id="1.10.510.10:FF:000591">
    <property type="entry name" value="Serine protein kinase Sky1"/>
    <property type="match status" value="1"/>
</dbReference>
<evidence type="ECO:0000256" key="4">
    <source>
        <dbReference type="ARBA" id="ARBA00022741"/>
    </source>
</evidence>
<dbReference type="GO" id="GO:0050684">
    <property type="term" value="P:regulation of mRNA processing"/>
    <property type="evidence" value="ECO:0007669"/>
    <property type="project" value="TreeGrafter"/>
</dbReference>
<dbReference type="GO" id="GO:0005634">
    <property type="term" value="C:nucleus"/>
    <property type="evidence" value="ECO:0007669"/>
    <property type="project" value="TreeGrafter"/>
</dbReference>
<evidence type="ECO:0000313" key="11">
    <source>
        <dbReference type="EMBL" id="CDW53654.1"/>
    </source>
</evidence>
<evidence type="ECO:0000256" key="2">
    <source>
        <dbReference type="ARBA" id="ARBA00022527"/>
    </source>
</evidence>
<dbReference type="PANTHER" id="PTHR47634">
    <property type="entry name" value="PROTEIN KINASE DOMAIN-CONTAINING PROTEIN-RELATED"/>
    <property type="match status" value="1"/>
</dbReference>
<dbReference type="InterPro" id="IPR011009">
    <property type="entry name" value="Kinase-like_dom_sf"/>
</dbReference>
<evidence type="ECO:0000256" key="9">
    <source>
        <dbReference type="SAM" id="MobiDB-lite"/>
    </source>
</evidence>
<dbReference type="PROSITE" id="PS00108">
    <property type="entry name" value="PROTEIN_KINASE_ST"/>
    <property type="match status" value="1"/>
</dbReference>
<dbReference type="OrthoDB" id="2649at2759"/>
<dbReference type="PROSITE" id="PS50011">
    <property type="entry name" value="PROTEIN_KINASE_DOM"/>
    <property type="match status" value="1"/>
</dbReference>
<dbReference type="GO" id="GO:0005737">
    <property type="term" value="C:cytoplasm"/>
    <property type="evidence" value="ECO:0007669"/>
    <property type="project" value="TreeGrafter"/>
</dbReference>
<feature type="region of interest" description="Disordered" evidence="9">
    <location>
        <begin position="1"/>
        <end position="35"/>
    </location>
</feature>
<dbReference type="GO" id="GO:0004674">
    <property type="term" value="F:protein serine/threonine kinase activity"/>
    <property type="evidence" value="ECO:0007669"/>
    <property type="project" value="UniProtKB-KW"/>
</dbReference>
<dbReference type="STRING" id="36087.A0A077Z136"/>
<dbReference type="SMART" id="SM00220">
    <property type="entry name" value="S_TKc"/>
    <property type="match status" value="1"/>
</dbReference>